<evidence type="ECO:0000256" key="1">
    <source>
        <dbReference type="SAM" id="MobiDB-lite"/>
    </source>
</evidence>
<dbReference type="Proteomes" id="UP000887458">
    <property type="component" value="Unassembled WGS sequence"/>
</dbReference>
<proteinExistence type="predicted"/>
<evidence type="ECO:0000313" key="3">
    <source>
        <dbReference type="Proteomes" id="UP000887458"/>
    </source>
</evidence>
<keyword evidence="3" id="KW-1185">Reference proteome</keyword>
<protein>
    <submittedName>
        <fullName evidence="2">Uncharacterized protein</fullName>
    </submittedName>
</protein>
<gene>
    <name evidence="2" type="ORF">DERP_011703</name>
</gene>
<reference evidence="2 3" key="2">
    <citation type="journal article" date="2022" name="Mol. Biol. Evol.">
        <title>Comparative Genomics Reveals Insights into the Divergent Evolution of Astigmatic Mites and Household Pest Adaptations.</title>
        <authorList>
            <person name="Xiong Q."/>
            <person name="Wan A.T."/>
            <person name="Liu X."/>
            <person name="Fung C.S."/>
            <person name="Xiao X."/>
            <person name="Malainual N."/>
            <person name="Hou J."/>
            <person name="Wang L."/>
            <person name="Wang M."/>
            <person name="Yang K.Y."/>
            <person name="Cui Y."/>
            <person name="Leung E.L."/>
            <person name="Nong W."/>
            <person name="Shin S.K."/>
            <person name="Au S.W."/>
            <person name="Jeong K.Y."/>
            <person name="Chew F.T."/>
            <person name="Hui J.H."/>
            <person name="Leung T.F."/>
            <person name="Tungtrongchitr A."/>
            <person name="Zhong N."/>
            <person name="Liu Z."/>
            <person name="Tsui S.K."/>
        </authorList>
    </citation>
    <scope>NUCLEOTIDE SEQUENCE [LARGE SCALE GENOMIC DNA]</scope>
    <source>
        <strain evidence="2">Derp</strain>
    </source>
</reference>
<reference evidence="2 3" key="1">
    <citation type="journal article" date="2018" name="J. Allergy Clin. Immunol.">
        <title>High-quality assembly of Dermatophagoides pteronyssinus genome and transcriptome reveals a wide range of novel allergens.</title>
        <authorList>
            <person name="Liu X.Y."/>
            <person name="Yang K.Y."/>
            <person name="Wang M.Q."/>
            <person name="Kwok J.S."/>
            <person name="Zeng X."/>
            <person name="Yang Z."/>
            <person name="Xiao X.J."/>
            <person name="Lau C.P."/>
            <person name="Li Y."/>
            <person name="Huang Z.M."/>
            <person name="Ba J.G."/>
            <person name="Yim A.K."/>
            <person name="Ouyang C.Y."/>
            <person name="Ngai S.M."/>
            <person name="Chan T.F."/>
            <person name="Leung E.L."/>
            <person name="Liu L."/>
            <person name="Liu Z.G."/>
            <person name="Tsui S.K."/>
        </authorList>
    </citation>
    <scope>NUCLEOTIDE SEQUENCE [LARGE SCALE GENOMIC DNA]</scope>
    <source>
        <strain evidence="2">Derp</strain>
    </source>
</reference>
<feature type="compositionally biased region" description="Polar residues" evidence="1">
    <location>
        <begin position="63"/>
        <end position="72"/>
    </location>
</feature>
<accession>A0ABQ8J329</accession>
<sequence>MVVCPFEQQHQQKKPNEVHHHCHHLSRSVVFKYPVPLHDWKHTGNAFQQQQVKVDRKQQQQQSYMHASLESN</sequence>
<feature type="region of interest" description="Disordered" evidence="1">
    <location>
        <begin position="51"/>
        <end position="72"/>
    </location>
</feature>
<name>A0ABQ8J329_DERPT</name>
<comment type="caution">
    <text evidence="2">The sequence shown here is derived from an EMBL/GenBank/DDBJ whole genome shotgun (WGS) entry which is preliminary data.</text>
</comment>
<evidence type="ECO:0000313" key="2">
    <source>
        <dbReference type="EMBL" id="KAH9416974.1"/>
    </source>
</evidence>
<organism evidence="2 3">
    <name type="scientific">Dermatophagoides pteronyssinus</name>
    <name type="common">European house dust mite</name>
    <dbReference type="NCBI Taxonomy" id="6956"/>
    <lineage>
        <taxon>Eukaryota</taxon>
        <taxon>Metazoa</taxon>
        <taxon>Ecdysozoa</taxon>
        <taxon>Arthropoda</taxon>
        <taxon>Chelicerata</taxon>
        <taxon>Arachnida</taxon>
        <taxon>Acari</taxon>
        <taxon>Acariformes</taxon>
        <taxon>Sarcoptiformes</taxon>
        <taxon>Astigmata</taxon>
        <taxon>Psoroptidia</taxon>
        <taxon>Analgoidea</taxon>
        <taxon>Pyroglyphidae</taxon>
        <taxon>Dermatophagoidinae</taxon>
        <taxon>Dermatophagoides</taxon>
    </lineage>
</organism>
<dbReference type="EMBL" id="NJHN03000083">
    <property type="protein sequence ID" value="KAH9416974.1"/>
    <property type="molecule type" value="Genomic_DNA"/>
</dbReference>